<organism evidence="1 2">
    <name type="scientific">Ambrosia artemisiifolia</name>
    <name type="common">Common ragweed</name>
    <dbReference type="NCBI Taxonomy" id="4212"/>
    <lineage>
        <taxon>Eukaryota</taxon>
        <taxon>Viridiplantae</taxon>
        <taxon>Streptophyta</taxon>
        <taxon>Embryophyta</taxon>
        <taxon>Tracheophyta</taxon>
        <taxon>Spermatophyta</taxon>
        <taxon>Magnoliopsida</taxon>
        <taxon>eudicotyledons</taxon>
        <taxon>Gunneridae</taxon>
        <taxon>Pentapetalae</taxon>
        <taxon>asterids</taxon>
        <taxon>campanulids</taxon>
        <taxon>Asterales</taxon>
        <taxon>Asteraceae</taxon>
        <taxon>Asteroideae</taxon>
        <taxon>Heliantheae alliance</taxon>
        <taxon>Heliantheae</taxon>
        <taxon>Ambrosia</taxon>
    </lineage>
</organism>
<reference evidence="1" key="1">
    <citation type="submission" date="2022-06" db="EMBL/GenBank/DDBJ databases">
        <title>Uncovering the hologenomic basis of an extraordinary plant invasion.</title>
        <authorList>
            <person name="Bieker V.C."/>
            <person name="Martin M.D."/>
            <person name="Gilbert T."/>
            <person name="Hodgins K."/>
            <person name="Battlay P."/>
            <person name="Petersen B."/>
            <person name="Wilson J."/>
        </authorList>
    </citation>
    <scope>NUCLEOTIDE SEQUENCE</scope>
    <source>
        <strain evidence="1">AA19_3_7</strain>
        <tissue evidence="1">Leaf</tissue>
    </source>
</reference>
<proteinExistence type="predicted"/>
<dbReference type="EMBL" id="JAMZMK010006636">
    <property type="protein sequence ID" value="KAI7747924.1"/>
    <property type="molecule type" value="Genomic_DNA"/>
</dbReference>
<keyword evidence="2" id="KW-1185">Reference proteome</keyword>
<evidence type="ECO:0000313" key="2">
    <source>
        <dbReference type="Proteomes" id="UP001206925"/>
    </source>
</evidence>
<name>A0AAD5GNX0_AMBAR</name>
<protein>
    <submittedName>
        <fullName evidence="1">Uncharacterized protein</fullName>
    </submittedName>
</protein>
<evidence type="ECO:0000313" key="1">
    <source>
        <dbReference type="EMBL" id="KAI7747924.1"/>
    </source>
</evidence>
<dbReference type="AlphaFoldDB" id="A0AAD5GNX0"/>
<gene>
    <name evidence="1" type="ORF">M8C21_015773</name>
</gene>
<comment type="caution">
    <text evidence="1">The sequence shown here is derived from an EMBL/GenBank/DDBJ whole genome shotgun (WGS) entry which is preliminary data.</text>
</comment>
<accession>A0AAD5GNX0</accession>
<dbReference type="Proteomes" id="UP001206925">
    <property type="component" value="Unassembled WGS sequence"/>
</dbReference>
<sequence>MSLQKACVFEDILDEKILCNGPGTCIPICAIAFIFKFSTDPNDAEGNENECGTIASESEVQTLRFSLRVESISPDFVGGGDCGGATDGVAVGLHVCCPRYVISNTMGSSSALCTCFLAMH</sequence>